<dbReference type="HOGENOM" id="CLU_128747_5_1_9"/>
<dbReference type="EMBL" id="CP000141">
    <property type="protein sequence ID" value="ABB14697.1"/>
    <property type="molecule type" value="Genomic_DNA"/>
</dbReference>
<dbReference type="STRING" id="246194.CHY_2220"/>
<dbReference type="AlphaFoldDB" id="Q3AA01"/>
<dbReference type="eggNOG" id="ENOG5033F5J">
    <property type="taxonomic scope" value="Bacteria"/>
</dbReference>
<sequence>MEGSQMAVFVCEKCGYEKETRCKPRKCPQCGESNTFKKKEA</sequence>
<dbReference type="KEGG" id="chy:CHY_2220"/>
<organism evidence="1 2">
    <name type="scientific">Carboxydothermus hydrogenoformans (strain ATCC BAA-161 / DSM 6008 / Z-2901)</name>
    <dbReference type="NCBI Taxonomy" id="246194"/>
    <lineage>
        <taxon>Bacteria</taxon>
        <taxon>Bacillati</taxon>
        <taxon>Bacillota</taxon>
        <taxon>Clostridia</taxon>
        <taxon>Thermoanaerobacterales</taxon>
        <taxon>Thermoanaerobacteraceae</taxon>
        <taxon>Carboxydothermus</taxon>
    </lineage>
</organism>
<dbReference type="InParanoid" id="Q3AA01"/>
<dbReference type="Proteomes" id="UP000002706">
    <property type="component" value="Chromosome"/>
</dbReference>
<dbReference type="InterPro" id="IPR054685">
    <property type="entry name" value="Rubredox_RCKP"/>
</dbReference>
<dbReference type="NCBIfam" id="NF045720">
    <property type="entry name" value="rubredox_RCKP"/>
    <property type="match status" value="1"/>
</dbReference>
<name>Q3AA01_CARHZ</name>
<protein>
    <submittedName>
        <fullName evidence="1">Putative rubredoxin</fullName>
    </submittedName>
</protein>
<keyword evidence="2" id="KW-1185">Reference proteome</keyword>
<dbReference type="SUPFAM" id="SSF57802">
    <property type="entry name" value="Rubredoxin-like"/>
    <property type="match status" value="1"/>
</dbReference>
<evidence type="ECO:0000313" key="1">
    <source>
        <dbReference type="EMBL" id="ABB14697.1"/>
    </source>
</evidence>
<proteinExistence type="predicted"/>
<accession>Q3AA01</accession>
<reference evidence="1 2" key="1">
    <citation type="journal article" date="2005" name="PLoS Genet.">
        <title>Life in hot carbon monoxide: the complete genome sequence of Carboxydothermus hydrogenoformans Z-2901.</title>
        <authorList>
            <person name="Wu M."/>
            <person name="Ren Q."/>
            <person name="Durkin A.S."/>
            <person name="Daugherty S.C."/>
            <person name="Brinkac L.M."/>
            <person name="Dodson R.J."/>
            <person name="Madupu R."/>
            <person name="Sullivan S.A."/>
            <person name="Kolonay J.F."/>
            <person name="Haft D.H."/>
            <person name="Nelson W.C."/>
            <person name="Tallon L.J."/>
            <person name="Jones K.M."/>
            <person name="Ulrich L.E."/>
            <person name="Gonzalez J.M."/>
            <person name="Zhulin I.B."/>
            <person name="Robb F.T."/>
            <person name="Eisen J.A."/>
        </authorList>
    </citation>
    <scope>NUCLEOTIDE SEQUENCE [LARGE SCALE GENOMIC DNA]</scope>
    <source>
        <strain evidence="2">ATCC BAA-161 / DSM 6008 / Z-2901</strain>
    </source>
</reference>
<gene>
    <name evidence="1" type="ordered locus">CHY_2220</name>
</gene>
<dbReference type="Gene3D" id="2.20.28.10">
    <property type="match status" value="1"/>
</dbReference>
<evidence type="ECO:0000313" key="2">
    <source>
        <dbReference type="Proteomes" id="UP000002706"/>
    </source>
</evidence>